<dbReference type="Pfam" id="PF00702">
    <property type="entry name" value="Hydrolase"/>
    <property type="match status" value="1"/>
</dbReference>
<keyword evidence="2" id="KW-0378">Hydrolase</keyword>
<evidence type="ECO:0000256" key="1">
    <source>
        <dbReference type="ARBA" id="ARBA00008106"/>
    </source>
</evidence>
<dbReference type="PANTHER" id="PTHR43316">
    <property type="entry name" value="HYDROLASE, HALOACID DELAHOGENASE-RELATED"/>
    <property type="match status" value="1"/>
</dbReference>
<dbReference type="SUPFAM" id="SSF56784">
    <property type="entry name" value="HAD-like"/>
    <property type="match status" value="1"/>
</dbReference>
<protein>
    <recommendedName>
        <fullName evidence="5">Haloacid dehalogenase</fullName>
    </recommendedName>
</protein>
<evidence type="ECO:0008006" key="5">
    <source>
        <dbReference type="Google" id="ProtNLM"/>
    </source>
</evidence>
<reference evidence="4" key="2">
    <citation type="submission" date="2015-01" db="EMBL/GenBank/DDBJ databases">
        <title>Evolutionary Origins and Diversification of the Mycorrhizal Mutualists.</title>
        <authorList>
            <consortium name="DOE Joint Genome Institute"/>
            <consortium name="Mycorrhizal Genomics Consortium"/>
            <person name="Kohler A."/>
            <person name="Kuo A."/>
            <person name="Nagy L.G."/>
            <person name="Floudas D."/>
            <person name="Copeland A."/>
            <person name="Barry K.W."/>
            <person name="Cichocki N."/>
            <person name="Veneault-Fourrey C."/>
            <person name="LaButti K."/>
            <person name="Lindquist E.A."/>
            <person name="Lipzen A."/>
            <person name="Lundell T."/>
            <person name="Morin E."/>
            <person name="Murat C."/>
            <person name="Riley R."/>
            <person name="Ohm R."/>
            <person name="Sun H."/>
            <person name="Tunlid A."/>
            <person name="Henrissat B."/>
            <person name="Grigoriev I.V."/>
            <person name="Hibbett D.S."/>
            <person name="Martin F."/>
        </authorList>
    </citation>
    <scope>NUCLEOTIDE SEQUENCE [LARGE SCALE GENOMIC DNA]</scope>
    <source>
        <strain evidence="4">Zn</strain>
    </source>
</reference>
<dbReference type="SFLD" id="SFLDS00003">
    <property type="entry name" value="Haloacid_Dehalogenase"/>
    <property type="match status" value="1"/>
</dbReference>
<dbReference type="Proteomes" id="UP000054321">
    <property type="component" value="Unassembled WGS sequence"/>
</dbReference>
<accession>A0A0C3CPS6</accession>
<dbReference type="OrthoDB" id="3256520at2759"/>
<dbReference type="GO" id="GO:0016791">
    <property type="term" value="F:phosphatase activity"/>
    <property type="evidence" value="ECO:0007669"/>
    <property type="project" value="UniProtKB-ARBA"/>
</dbReference>
<dbReference type="AlphaFoldDB" id="A0A0C3CPS6"/>
<dbReference type="PANTHER" id="PTHR43316:SF3">
    <property type="entry name" value="HALOACID DEHALOGENASE, TYPE II (AFU_ORTHOLOGUE AFUA_2G07750)-RELATED"/>
    <property type="match status" value="1"/>
</dbReference>
<dbReference type="STRING" id="913774.A0A0C3CPS6"/>
<evidence type="ECO:0000256" key="2">
    <source>
        <dbReference type="ARBA" id="ARBA00022801"/>
    </source>
</evidence>
<organism evidence="3 4">
    <name type="scientific">Oidiodendron maius (strain Zn)</name>
    <dbReference type="NCBI Taxonomy" id="913774"/>
    <lineage>
        <taxon>Eukaryota</taxon>
        <taxon>Fungi</taxon>
        <taxon>Dikarya</taxon>
        <taxon>Ascomycota</taxon>
        <taxon>Pezizomycotina</taxon>
        <taxon>Leotiomycetes</taxon>
        <taxon>Leotiomycetes incertae sedis</taxon>
        <taxon>Myxotrichaceae</taxon>
        <taxon>Oidiodendron</taxon>
    </lineage>
</organism>
<sequence>MASNHRIVIAFDLYGTLLSTESIAEELAPHVGEEKAKSISALWRRYQLEYTWRLNSMSLYKPLSEVTNASLRHALAEARVALSDLDIKKLMTAYDSLGTFPDVAPALKSLAQDPGIDAYVFSNGTDAMVRASVHKSPSLSPLSSVFKGLVTVDEIQVFKPHPKGYQHLATKVGKSTSPEDMATLWLVSGNPFDVVGARSIGMQAAWVDRAGGHHGRGGWNDKLGELASGGPTLIVKGVDEAVDEIKIWTAEHAAKSDTAPH</sequence>
<reference evidence="3 4" key="1">
    <citation type="submission" date="2014-04" db="EMBL/GenBank/DDBJ databases">
        <authorList>
            <consortium name="DOE Joint Genome Institute"/>
            <person name="Kuo A."/>
            <person name="Martino E."/>
            <person name="Perotto S."/>
            <person name="Kohler A."/>
            <person name="Nagy L.G."/>
            <person name="Floudas D."/>
            <person name="Copeland A."/>
            <person name="Barry K.W."/>
            <person name="Cichocki N."/>
            <person name="Veneault-Fourrey C."/>
            <person name="LaButti K."/>
            <person name="Lindquist E.A."/>
            <person name="Lipzen A."/>
            <person name="Lundell T."/>
            <person name="Morin E."/>
            <person name="Murat C."/>
            <person name="Sun H."/>
            <person name="Tunlid A."/>
            <person name="Henrissat B."/>
            <person name="Grigoriev I.V."/>
            <person name="Hibbett D.S."/>
            <person name="Martin F."/>
            <person name="Nordberg H.P."/>
            <person name="Cantor M.N."/>
            <person name="Hua S.X."/>
        </authorList>
    </citation>
    <scope>NUCLEOTIDE SEQUENCE [LARGE SCALE GENOMIC DNA]</scope>
    <source>
        <strain evidence="3 4">Zn</strain>
    </source>
</reference>
<dbReference type="InParanoid" id="A0A0C3CPS6"/>
<dbReference type="EMBL" id="KN832876">
    <property type="protein sequence ID" value="KIN01039.1"/>
    <property type="molecule type" value="Genomic_DNA"/>
</dbReference>
<dbReference type="InterPro" id="IPR051540">
    <property type="entry name" value="S-2-haloacid_dehalogenase"/>
</dbReference>
<dbReference type="InterPro" id="IPR036412">
    <property type="entry name" value="HAD-like_sf"/>
</dbReference>
<dbReference type="InterPro" id="IPR023198">
    <property type="entry name" value="PGP-like_dom2"/>
</dbReference>
<name>A0A0C3CPS6_OIDMZ</name>
<dbReference type="NCBIfam" id="TIGR01493">
    <property type="entry name" value="HAD-SF-IA-v2"/>
    <property type="match status" value="1"/>
</dbReference>
<dbReference type="GO" id="GO:0019120">
    <property type="term" value="F:hydrolase activity, acting on acid halide bonds, in C-halide compounds"/>
    <property type="evidence" value="ECO:0007669"/>
    <property type="project" value="InterPro"/>
</dbReference>
<dbReference type="InterPro" id="IPR006439">
    <property type="entry name" value="HAD-SF_hydro_IA"/>
</dbReference>
<dbReference type="HOGENOM" id="CLU_045011_3_1_1"/>
<dbReference type="SFLD" id="SFLDG01129">
    <property type="entry name" value="C1.5:_HAD__Beta-PGM__Phosphata"/>
    <property type="match status" value="1"/>
</dbReference>
<dbReference type="NCBIfam" id="TIGR01428">
    <property type="entry name" value="HAD_type_II"/>
    <property type="match status" value="1"/>
</dbReference>
<evidence type="ECO:0000313" key="3">
    <source>
        <dbReference type="EMBL" id="KIN01039.1"/>
    </source>
</evidence>
<evidence type="ECO:0000313" key="4">
    <source>
        <dbReference type="Proteomes" id="UP000054321"/>
    </source>
</evidence>
<dbReference type="Gene3D" id="3.40.50.1000">
    <property type="entry name" value="HAD superfamily/HAD-like"/>
    <property type="match status" value="1"/>
</dbReference>
<keyword evidence="4" id="KW-1185">Reference proteome</keyword>
<dbReference type="InterPro" id="IPR023214">
    <property type="entry name" value="HAD_sf"/>
</dbReference>
<dbReference type="Gene3D" id="1.10.150.240">
    <property type="entry name" value="Putative phosphatase, domain 2"/>
    <property type="match status" value="1"/>
</dbReference>
<gene>
    <name evidence="3" type="ORF">OIDMADRAFT_28742</name>
</gene>
<dbReference type="InterPro" id="IPR006328">
    <property type="entry name" value="2-HAD"/>
</dbReference>
<proteinExistence type="inferred from homology"/>
<dbReference type="PRINTS" id="PR00413">
    <property type="entry name" value="HADHALOGNASE"/>
</dbReference>
<comment type="similarity">
    <text evidence="1">Belongs to the HAD-like hydrolase superfamily. S-2-haloalkanoic acid dehalogenase family.</text>
</comment>